<dbReference type="HAMAP" id="MF_00179">
    <property type="entry name" value="RibA"/>
    <property type="match status" value="1"/>
</dbReference>
<evidence type="ECO:0000259" key="10">
    <source>
        <dbReference type="Pfam" id="PF00925"/>
    </source>
</evidence>
<dbReference type="GO" id="GO:0003935">
    <property type="term" value="F:GTP cyclohydrolase II activity"/>
    <property type="evidence" value="ECO:0007669"/>
    <property type="project" value="UniProtKB-UniRule"/>
</dbReference>
<feature type="domain" description="GTP cyclohydrolase II" evidence="10">
    <location>
        <begin position="12"/>
        <end position="174"/>
    </location>
</feature>
<feature type="active site" description="Proton acceptor" evidence="9">
    <location>
        <position position="130"/>
    </location>
</feature>
<dbReference type="FunFam" id="3.40.50.10990:FF:000002">
    <property type="entry name" value="GTP cyclohydrolase-2"/>
    <property type="match status" value="1"/>
</dbReference>
<evidence type="ECO:0000313" key="11">
    <source>
        <dbReference type="EMBL" id="AHC16777.1"/>
    </source>
</evidence>
<dbReference type="NCBIfam" id="NF001591">
    <property type="entry name" value="PRK00393.1"/>
    <property type="match status" value="1"/>
</dbReference>
<feature type="active site" description="Nucleophile" evidence="9">
    <location>
        <position position="132"/>
    </location>
</feature>
<dbReference type="CDD" id="cd00641">
    <property type="entry name" value="GTP_cyclohydro2"/>
    <property type="match status" value="1"/>
</dbReference>
<dbReference type="GO" id="GO:0005525">
    <property type="term" value="F:GTP binding"/>
    <property type="evidence" value="ECO:0007669"/>
    <property type="project" value="UniProtKB-KW"/>
</dbReference>
<dbReference type="SUPFAM" id="SSF142695">
    <property type="entry name" value="RibA-like"/>
    <property type="match status" value="1"/>
</dbReference>
<keyword evidence="12" id="KW-1185">Reference proteome</keyword>
<evidence type="ECO:0000256" key="5">
    <source>
        <dbReference type="ARBA" id="ARBA00022801"/>
    </source>
</evidence>
<dbReference type="GO" id="GO:0005829">
    <property type="term" value="C:cytosol"/>
    <property type="evidence" value="ECO:0007669"/>
    <property type="project" value="TreeGrafter"/>
</dbReference>
<keyword evidence="11" id="KW-0456">Lyase</keyword>
<feature type="binding site" evidence="9">
    <location>
        <position position="153"/>
    </location>
    <ligand>
        <name>GTP</name>
        <dbReference type="ChEBI" id="CHEBI:37565"/>
    </ligand>
</feature>
<dbReference type="HOGENOM" id="CLU_020273_2_1_12"/>
<dbReference type="PATRIC" id="fig|1307761.3.peg.3428"/>
<feature type="binding site" evidence="9">
    <location>
        <position position="58"/>
    </location>
    <ligand>
        <name>Zn(2+)</name>
        <dbReference type="ChEBI" id="CHEBI:29105"/>
        <note>catalytic</note>
    </ligand>
</feature>
<organism evidence="11 12">
    <name type="scientific">Salinispira pacifica</name>
    <dbReference type="NCBI Taxonomy" id="1307761"/>
    <lineage>
        <taxon>Bacteria</taxon>
        <taxon>Pseudomonadati</taxon>
        <taxon>Spirochaetota</taxon>
        <taxon>Spirochaetia</taxon>
        <taxon>Spirochaetales</taxon>
        <taxon>Spirochaetaceae</taxon>
        <taxon>Salinispira</taxon>
    </lineage>
</organism>
<feature type="binding site" evidence="9">
    <location>
        <position position="118"/>
    </location>
    <ligand>
        <name>GTP</name>
        <dbReference type="ChEBI" id="CHEBI:37565"/>
    </ligand>
</feature>
<proteinExistence type="inferred from homology"/>
<feature type="binding site" evidence="9">
    <location>
        <position position="71"/>
    </location>
    <ligand>
        <name>Zn(2+)</name>
        <dbReference type="ChEBI" id="CHEBI:29105"/>
        <note>catalytic</note>
    </ligand>
</feature>
<gene>
    <name evidence="9" type="primary">ribA</name>
    <name evidence="11" type="ORF">L21SP2_3439</name>
</gene>
<accession>V5WLH9</accession>
<feature type="binding site" evidence="9">
    <location>
        <begin position="96"/>
        <end position="98"/>
    </location>
    <ligand>
        <name>GTP</name>
        <dbReference type="ChEBI" id="CHEBI:37565"/>
    </ligand>
</feature>
<evidence type="ECO:0000256" key="7">
    <source>
        <dbReference type="ARBA" id="ARBA00023134"/>
    </source>
</evidence>
<dbReference type="PANTHER" id="PTHR21327:SF18">
    <property type="entry name" value="3,4-DIHYDROXY-2-BUTANONE 4-PHOSPHATE SYNTHASE"/>
    <property type="match status" value="1"/>
</dbReference>
<comment type="function">
    <text evidence="9">Catalyzes the conversion of GTP to 2,5-diamino-6-ribosylamino-4(3H)-pyrimidinone 5'-phosphate (DARP), formate and pyrophosphate.</text>
</comment>
<keyword evidence="6 9" id="KW-0862">Zinc</keyword>
<dbReference type="InterPro" id="IPR032677">
    <property type="entry name" value="GTP_cyclohydro_II"/>
</dbReference>
<evidence type="ECO:0000256" key="9">
    <source>
        <dbReference type="HAMAP-Rule" id="MF_00179"/>
    </source>
</evidence>
<comment type="pathway">
    <text evidence="1 9">Cofactor biosynthesis; riboflavin biosynthesis; 5-amino-6-(D-ribitylamino)uracil from GTP: step 1/4.</text>
</comment>
<sequence length="211" mass="23575">MQPTAKISLIDSAQLPSRFGDFRIYGFLEHGNGKEHTAIVRGDIKGFGDIPTRVHSECHTGDVLGSLRCDCRDQLEAALAYIGKQERGLVIYLKQEGRDIGLLNKIKAYHLQDQGLDTVDANTHLGLPVDGRSYDIAAEILRLLEVESIQLMSNNPLKFKGLEEEGVTITRRIPIVIKAVEQNRGYLSTKQIRMGHIFSENDSIQHIQIQA</sequence>
<keyword evidence="4 9" id="KW-0547">Nucleotide-binding</keyword>
<evidence type="ECO:0000256" key="3">
    <source>
        <dbReference type="ARBA" id="ARBA00022723"/>
    </source>
</evidence>
<evidence type="ECO:0000256" key="4">
    <source>
        <dbReference type="ARBA" id="ARBA00022741"/>
    </source>
</evidence>
<evidence type="ECO:0000256" key="2">
    <source>
        <dbReference type="ARBA" id="ARBA00022619"/>
    </source>
</evidence>
<dbReference type="STRING" id="1307761.L21SP2_3439"/>
<dbReference type="KEGG" id="slr:L21SP2_3439"/>
<dbReference type="AlphaFoldDB" id="V5WLH9"/>
<feature type="binding site" evidence="9">
    <location>
        <position position="158"/>
    </location>
    <ligand>
        <name>GTP</name>
        <dbReference type="ChEBI" id="CHEBI:37565"/>
    </ligand>
</feature>
<feature type="binding site" evidence="9">
    <location>
        <position position="74"/>
    </location>
    <ligand>
        <name>GTP</name>
        <dbReference type="ChEBI" id="CHEBI:37565"/>
    </ligand>
</feature>
<comment type="catalytic activity">
    <reaction evidence="8 9">
        <text>GTP + 4 H2O = 2,5-diamino-6-hydroxy-4-(5-phosphoribosylamino)-pyrimidine + formate + 2 phosphate + 3 H(+)</text>
        <dbReference type="Rhea" id="RHEA:23704"/>
        <dbReference type="ChEBI" id="CHEBI:15377"/>
        <dbReference type="ChEBI" id="CHEBI:15378"/>
        <dbReference type="ChEBI" id="CHEBI:15740"/>
        <dbReference type="ChEBI" id="CHEBI:37565"/>
        <dbReference type="ChEBI" id="CHEBI:43474"/>
        <dbReference type="ChEBI" id="CHEBI:58614"/>
        <dbReference type="EC" id="3.5.4.25"/>
    </reaction>
</comment>
<dbReference type="GO" id="GO:0008686">
    <property type="term" value="F:3,4-dihydroxy-2-butanone-4-phosphate synthase activity"/>
    <property type="evidence" value="ECO:0007669"/>
    <property type="project" value="TreeGrafter"/>
</dbReference>
<keyword evidence="3 9" id="KW-0479">Metal-binding</keyword>
<dbReference type="eggNOG" id="COG0807">
    <property type="taxonomic scope" value="Bacteria"/>
</dbReference>
<dbReference type="InterPro" id="IPR000926">
    <property type="entry name" value="RibA"/>
</dbReference>
<comment type="cofactor">
    <cofactor evidence="9">
        <name>Zn(2+)</name>
        <dbReference type="ChEBI" id="CHEBI:29105"/>
    </cofactor>
    <text evidence="9">Binds 1 zinc ion per subunit.</text>
</comment>
<dbReference type="Proteomes" id="UP000018680">
    <property type="component" value="Chromosome"/>
</dbReference>
<dbReference type="InterPro" id="IPR036144">
    <property type="entry name" value="RibA-like_sf"/>
</dbReference>
<dbReference type="RefSeq" id="WP_024269665.1">
    <property type="nucleotide sequence ID" value="NC_023035.1"/>
</dbReference>
<feature type="binding site" evidence="9">
    <location>
        <position position="69"/>
    </location>
    <ligand>
        <name>Zn(2+)</name>
        <dbReference type="ChEBI" id="CHEBI:29105"/>
        <note>catalytic</note>
    </ligand>
</feature>
<dbReference type="GO" id="GO:0009231">
    <property type="term" value="P:riboflavin biosynthetic process"/>
    <property type="evidence" value="ECO:0007669"/>
    <property type="project" value="UniProtKB-UniRule"/>
</dbReference>
<dbReference type="NCBIfam" id="TIGR00505">
    <property type="entry name" value="ribA"/>
    <property type="match status" value="1"/>
</dbReference>
<dbReference type="EC" id="3.5.4.25" evidence="9"/>
<dbReference type="GO" id="GO:0008270">
    <property type="term" value="F:zinc ion binding"/>
    <property type="evidence" value="ECO:0007669"/>
    <property type="project" value="UniProtKB-UniRule"/>
</dbReference>
<keyword evidence="7 9" id="KW-0342">GTP-binding</keyword>
<keyword evidence="5 9" id="KW-0378">Hydrolase</keyword>
<evidence type="ECO:0000256" key="8">
    <source>
        <dbReference type="ARBA" id="ARBA00049295"/>
    </source>
</evidence>
<dbReference type="EMBL" id="CP006939">
    <property type="protein sequence ID" value="AHC16777.1"/>
    <property type="molecule type" value="Genomic_DNA"/>
</dbReference>
<keyword evidence="2 9" id="KW-0686">Riboflavin biosynthesis</keyword>
<dbReference type="PANTHER" id="PTHR21327">
    <property type="entry name" value="GTP CYCLOHYDROLASE II-RELATED"/>
    <property type="match status" value="1"/>
</dbReference>
<evidence type="ECO:0000313" key="12">
    <source>
        <dbReference type="Proteomes" id="UP000018680"/>
    </source>
</evidence>
<evidence type="ECO:0000256" key="1">
    <source>
        <dbReference type="ARBA" id="ARBA00004853"/>
    </source>
</evidence>
<feature type="binding site" evidence="9">
    <location>
        <begin position="53"/>
        <end position="57"/>
    </location>
    <ligand>
        <name>GTP</name>
        <dbReference type="ChEBI" id="CHEBI:37565"/>
    </ligand>
</feature>
<dbReference type="UniPathway" id="UPA00275">
    <property type="reaction ID" value="UER00400"/>
</dbReference>
<name>V5WLH9_9SPIO</name>
<evidence type="ECO:0000256" key="6">
    <source>
        <dbReference type="ARBA" id="ARBA00022833"/>
    </source>
</evidence>
<protein>
    <recommendedName>
        <fullName evidence="9">GTP cyclohydrolase-2</fullName>
        <ecNumber evidence="9">3.5.4.25</ecNumber>
    </recommendedName>
    <alternativeName>
        <fullName evidence="9">GTP cyclohydrolase II</fullName>
    </alternativeName>
</protein>
<dbReference type="Pfam" id="PF00925">
    <property type="entry name" value="GTP_cyclohydro2"/>
    <property type="match status" value="1"/>
</dbReference>
<dbReference type="Gene3D" id="3.40.50.10990">
    <property type="entry name" value="GTP cyclohydrolase II"/>
    <property type="match status" value="1"/>
</dbReference>
<reference evidence="11 12" key="1">
    <citation type="journal article" date="2015" name="Stand. Genomic Sci.">
        <title>Complete genome sequence and description of Salinispira pacifica gen. nov., sp. nov., a novel spirochaete isolated form a hypersaline microbial mat.</title>
        <authorList>
            <person name="Ben Hania W."/>
            <person name="Joseph M."/>
            <person name="Schumann P."/>
            <person name="Bunk B."/>
            <person name="Fiebig A."/>
            <person name="Sproer C."/>
            <person name="Klenk H.P."/>
            <person name="Fardeau M.L."/>
            <person name="Spring S."/>
        </authorList>
    </citation>
    <scope>NUCLEOTIDE SEQUENCE [LARGE SCALE GENOMIC DNA]</scope>
    <source>
        <strain evidence="11 12">L21-RPul-D2</strain>
    </source>
</reference>
<comment type="similarity">
    <text evidence="9">Belongs to the GTP cyclohydrolase II family.</text>
</comment>
<dbReference type="OrthoDB" id="9793111at2"/>